<keyword evidence="3" id="KW-0963">Cytoplasm</keyword>
<feature type="site" description="Important for substrate specificity" evidence="3">
    <location>
        <position position="12"/>
    </location>
</feature>
<name>A0A5C7J6F8_9BACT</name>
<feature type="active site" description="Proton acceptor" evidence="3">
    <location>
        <position position="69"/>
    </location>
</feature>
<evidence type="ECO:0000313" key="5">
    <source>
        <dbReference type="Proteomes" id="UP000321026"/>
    </source>
</evidence>
<comment type="cofactor">
    <cofactor evidence="1 3">
        <name>a divalent metal cation</name>
        <dbReference type="ChEBI" id="CHEBI:60240"/>
    </cofactor>
</comment>
<comment type="catalytic activity">
    <reaction evidence="3">
        <text>UTP + H2O = UMP + diphosphate + H(+)</text>
        <dbReference type="Rhea" id="RHEA:29395"/>
        <dbReference type="ChEBI" id="CHEBI:15377"/>
        <dbReference type="ChEBI" id="CHEBI:15378"/>
        <dbReference type="ChEBI" id="CHEBI:33019"/>
        <dbReference type="ChEBI" id="CHEBI:46398"/>
        <dbReference type="ChEBI" id="CHEBI:57865"/>
        <dbReference type="EC" id="3.6.1.9"/>
    </reaction>
</comment>
<feature type="site" description="Important for substrate specificity" evidence="3">
    <location>
        <position position="70"/>
    </location>
</feature>
<dbReference type="SUPFAM" id="SSF52972">
    <property type="entry name" value="ITPase-like"/>
    <property type="match status" value="1"/>
</dbReference>
<reference evidence="4 5" key="1">
    <citation type="submission" date="2018-09" db="EMBL/GenBank/DDBJ databases">
        <title>Metagenome Assembled Genomes from an Advanced Water Purification Facility.</title>
        <authorList>
            <person name="Stamps B.W."/>
            <person name="Spear J.R."/>
        </authorList>
    </citation>
    <scope>NUCLEOTIDE SEQUENCE [LARGE SCALE GENOMIC DNA]</scope>
    <source>
        <strain evidence="4">Bin_63_2</strain>
    </source>
</reference>
<dbReference type="PANTHER" id="PTHR43213">
    <property type="entry name" value="BIFUNCTIONAL DTTP/UTP PYROPHOSPHATASE/METHYLTRANSFERASE PROTEIN-RELATED"/>
    <property type="match status" value="1"/>
</dbReference>
<comment type="subcellular location">
    <subcellularLocation>
        <location evidence="3">Cytoplasm</location>
    </subcellularLocation>
</comment>
<dbReference type="GO" id="GO:0036221">
    <property type="term" value="F:UTP diphosphatase activity"/>
    <property type="evidence" value="ECO:0007669"/>
    <property type="project" value="RHEA"/>
</dbReference>
<evidence type="ECO:0000256" key="3">
    <source>
        <dbReference type="HAMAP-Rule" id="MF_00528"/>
    </source>
</evidence>
<dbReference type="PANTHER" id="PTHR43213:SF5">
    <property type="entry name" value="BIFUNCTIONAL DTTP_UTP PYROPHOSPHATASE_METHYLTRANSFERASE PROTEIN-RELATED"/>
    <property type="match status" value="1"/>
</dbReference>
<comment type="similarity">
    <text evidence="3">Belongs to the Maf family. YhdE subfamily.</text>
</comment>
<organism evidence="4 5">
    <name type="scientific">Candidatus Dojkabacteria bacterium</name>
    <dbReference type="NCBI Taxonomy" id="2099670"/>
    <lineage>
        <taxon>Bacteria</taxon>
        <taxon>Candidatus Dojkabacteria</taxon>
    </lineage>
</organism>
<dbReference type="EC" id="3.6.1.9" evidence="3"/>
<dbReference type="AlphaFoldDB" id="A0A5C7J6F8"/>
<gene>
    <name evidence="4" type="primary">maf</name>
    <name evidence="4" type="ORF">E6Q11_04505</name>
</gene>
<dbReference type="GO" id="GO:0009117">
    <property type="term" value="P:nucleotide metabolic process"/>
    <property type="evidence" value="ECO:0007669"/>
    <property type="project" value="UniProtKB-KW"/>
</dbReference>
<evidence type="ECO:0000256" key="2">
    <source>
        <dbReference type="ARBA" id="ARBA00022801"/>
    </source>
</evidence>
<dbReference type="GO" id="GO:0036218">
    <property type="term" value="F:dTTP diphosphatase activity"/>
    <property type="evidence" value="ECO:0007669"/>
    <property type="project" value="RHEA"/>
</dbReference>
<dbReference type="InterPro" id="IPR003697">
    <property type="entry name" value="Maf-like"/>
</dbReference>
<dbReference type="Proteomes" id="UP000321026">
    <property type="component" value="Unassembled WGS sequence"/>
</dbReference>
<dbReference type="GO" id="GO:0005737">
    <property type="term" value="C:cytoplasm"/>
    <property type="evidence" value="ECO:0007669"/>
    <property type="project" value="UniProtKB-SubCell"/>
</dbReference>
<keyword evidence="2 3" id="KW-0378">Hydrolase</keyword>
<sequence length="186" mass="20726">MKKLILASKSPRRQRILKDAGFTFEIKPADLDEEAYENLPPLEMVKILSKLKAEKIAADFPEALIIGADTTIDLNGKIISKPRDLKHAKEMLKELSGSTHKVFTAYTIVKGKDSTTYYEETQVIFNDLTDEQIEEYIKSIDVLGFAGAYGIQDGADAFVKEIKGDYLNVVGLPTSALEKLEVLEVK</sequence>
<keyword evidence="3" id="KW-0546">Nucleotide metabolism</keyword>
<dbReference type="Gene3D" id="3.90.950.10">
    <property type="match status" value="1"/>
</dbReference>
<dbReference type="Pfam" id="PF02545">
    <property type="entry name" value="Maf"/>
    <property type="match status" value="1"/>
</dbReference>
<proteinExistence type="inferred from homology"/>
<dbReference type="EMBL" id="SSDS01000072">
    <property type="protein sequence ID" value="TXG76492.1"/>
    <property type="molecule type" value="Genomic_DNA"/>
</dbReference>
<dbReference type="InterPro" id="IPR029001">
    <property type="entry name" value="ITPase-like_fam"/>
</dbReference>
<accession>A0A5C7J6F8</accession>
<protein>
    <recommendedName>
        <fullName evidence="3">dTTP/UTP pyrophosphatase</fullName>
        <shortName evidence="3">dTTPase/UTPase</shortName>
        <ecNumber evidence="3">3.6.1.9</ecNumber>
    </recommendedName>
    <alternativeName>
        <fullName evidence="3">Nucleoside triphosphate pyrophosphatase</fullName>
    </alternativeName>
    <alternativeName>
        <fullName evidence="3">Nucleotide pyrophosphatase</fullName>
        <shortName evidence="3">Nucleotide PPase</shortName>
    </alternativeName>
</protein>
<evidence type="ECO:0000313" key="4">
    <source>
        <dbReference type="EMBL" id="TXG76492.1"/>
    </source>
</evidence>
<feature type="site" description="Important for substrate specificity" evidence="3">
    <location>
        <position position="152"/>
    </location>
</feature>
<comment type="caution">
    <text evidence="4">The sequence shown here is derived from an EMBL/GenBank/DDBJ whole genome shotgun (WGS) entry which is preliminary data.</text>
</comment>
<dbReference type="HAMAP" id="MF_00528">
    <property type="entry name" value="Maf"/>
    <property type="match status" value="1"/>
</dbReference>
<comment type="function">
    <text evidence="3">Nucleoside triphosphate pyrophosphatase that hydrolyzes dTTP and UTP. May have a dual role in cell division arrest and in preventing the incorporation of modified nucleotides into cellular nucleic acids.</text>
</comment>
<dbReference type="CDD" id="cd00555">
    <property type="entry name" value="Maf"/>
    <property type="match status" value="1"/>
</dbReference>
<comment type="catalytic activity">
    <reaction evidence="3">
        <text>dTTP + H2O = dTMP + diphosphate + H(+)</text>
        <dbReference type="Rhea" id="RHEA:28534"/>
        <dbReference type="ChEBI" id="CHEBI:15377"/>
        <dbReference type="ChEBI" id="CHEBI:15378"/>
        <dbReference type="ChEBI" id="CHEBI:33019"/>
        <dbReference type="ChEBI" id="CHEBI:37568"/>
        <dbReference type="ChEBI" id="CHEBI:63528"/>
        <dbReference type="EC" id="3.6.1.9"/>
    </reaction>
</comment>
<comment type="caution">
    <text evidence="3">Lacks conserved residue(s) required for the propagation of feature annotation.</text>
</comment>
<dbReference type="NCBIfam" id="TIGR00172">
    <property type="entry name" value="maf"/>
    <property type="match status" value="1"/>
</dbReference>
<evidence type="ECO:0000256" key="1">
    <source>
        <dbReference type="ARBA" id="ARBA00001968"/>
    </source>
</evidence>
<dbReference type="PIRSF" id="PIRSF006305">
    <property type="entry name" value="Maf"/>
    <property type="match status" value="1"/>
</dbReference>